<proteinExistence type="predicted"/>
<protein>
    <submittedName>
        <fullName evidence="2">Uncharacterized protein</fullName>
    </submittedName>
</protein>
<evidence type="ECO:0000313" key="3">
    <source>
        <dbReference type="Proteomes" id="UP001216139"/>
    </source>
</evidence>
<keyword evidence="3" id="KW-1185">Reference proteome</keyword>
<keyword evidence="1" id="KW-0732">Signal</keyword>
<sequence length="78" mass="8589">MKLKLCFLLFLCPILRVLAQEQNHKLPAVASQNTALSIGQLVPDVLLSQILNNDGKVILLSDFHGQLLIIELTDLGII</sequence>
<dbReference type="Proteomes" id="UP001216139">
    <property type="component" value="Chromosome"/>
</dbReference>
<gene>
    <name evidence="2" type="ORF">PQO05_07605</name>
</gene>
<evidence type="ECO:0000256" key="1">
    <source>
        <dbReference type="SAM" id="SignalP"/>
    </source>
</evidence>
<reference evidence="2 3" key="1">
    <citation type="submission" date="2023-02" db="EMBL/GenBank/DDBJ databases">
        <title>Genome sequence of Mucilaginibacter jinjuensis strain KACC 16571.</title>
        <authorList>
            <person name="Kim S."/>
            <person name="Heo J."/>
            <person name="Kwon S.-W."/>
        </authorList>
    </citation>
    <scope>NUCLEOTIDE SEQUENCE [LARGE SCALE GENOMIC DNA]</scope>
    <source>
        <strain evidence="2 3">KACC 16571</strain>
    </source>
</reference>
<organism evidence="2 3">
    <name type="scientific">Mucilaginibacter jinjuensis</name>
    <dbReference type="NCBI Taxonomy" id="1176721"/>
    <lineage>
        <taxon>Bacteria</taxon>
        <taxon>Pseudomonadati</taxon>
        <taxon>Bacteroidota</taxon>
        <taxon>Sphingobacteriia</taxon>
        <taxon>Sphingobacteriales</taxon>
        <taxon>Sphingobacteriaceae</taxon>
        <taxon>Mucilaginibacter</taxon>
    </lineage>
</organism>
<name>A0ABY7TBB0_9SPHI</name>
<dbReference type="EMBL" id="CP117167">
    <property type="protein sequence ID" value="WCT13799.1"/>
    <property type="molecule type" value="Genomic_DNA"/>
</dbReference>
<accession>A0ABY7TBB0</accession>
<dbReference type="RefSeq" id="WP_273632106.1">
    <property type="nucleotide sequence ID" value="NZ_CP117167.1"/>
</dbReference>
<feature type="signal peptide" evidence="1">
    <location>
        <begin position="1"/>
        <end position="19"/>
    </location>
</feature>
<evidence type="ECO:0000313" key="2">
    <source>
        <dbReference type="EMBL" id="WCT13799.1"/>
    </source>
</evidence>
<feature type="chain" id="PRO_5047194895" evidence="1">
    <location>
        <begin position="20"/>
        <end position="78"/>
    </location>
</feature>